<keyword evidence="3" id="KW-0813">Transport</keyword>
<evidence type="ECO:0000256" key="3">
    <source>
        <dbReference type="ARBA" id="ARBA00022448"/>
    </source>
</evidence>
<feature type="transmembrane region" description="Helical" evidence="7">
    <location>
        <begin position="70"/>
        <end position="92"/>
    </location>
</feature>
<dbReference type="EMBL" id="MCFI01000009">
    <property type="protein sequence ID" value="ORY82431.1"/>
    <property type="molecule type" value="Genomic_DNA"/>
</dbReference>
<dbReference type="STRING" id="56484.A0A1Y2FET8"/>
<keyword evidence="5 7" id="KW-1133">Transmembrane helix</keyword>
<gene>
    <name evidence="8" type="ORF">BCR37DRAFT_402591</name>
</gene>
<evidence type="ECO:0000256" key="1">
    <source>
        <dbReference type="ARBA" id="ARBA00004141"/>
    </source>
</evidence>
<dbReference type="OMA" id="CATNLYA"/>
<feature type="transmembrane region" description="Helical" evidence="7">
    <location>
        <begin position="431"/>
        <end position="451"/>
    </location>
</feature>
<feature type="transmembrane region" description="Helical" evidence="7">
    <location>
        <begin position="657"/>
        <end position="677"/>
    </location>
</feature>
<dbReference type="Pfam" id="PF03169">
    <property type="entry name" value="OPT"/>
    <property type="match status" value="1"/>
</dbReference>
<dbReference type="PANTHER" id="PTHR31645">
    <property type="entry name" value="OLIGOPEPTIDE TRANSPORTER YGL114W-RELATED"/>
    <property type="match status" value="1"/>
</dbReference>
<evidence type="ECO:0000313" key="9">
    <source>
        <dbReference type="Proteomes" id="UP000193685"/>
    </source>
</evidence>
<accession>A0A1Y2FET8</accession>
<evidence type="ECO:0000313" key="8">
    <source>
        <dbReference type="EMBL" id="ORY82431.1"/>
    </source>
</evidence>
<keyword evidence="9" id="KW-1185">Reference proteome</keyword>
<dbReference type="Proteomes" id="UP000193685">
    <property type="component" value="Unassembled WGS sequence"/>
</dbReference>
<feature type="transmembrane region" description="Helical" evidence="7">
    <location>
        <begin position="138"/>
        <end position="156"/>
    </location>
</feature>
<dbReference type="OrthoDB" id="77405at2759"/>
<dbReference type="PANTHER" id="PTHR31645:SF3">
    <property type="entry name" value="OLIGOPEPTIDE TRANSPORTER"/>
    <property type="match status" value="1"/>
</dbReference>
<proteinExistence type="inferred from homology"/>
<comment type="caution">
    <text evidence="8">The sequence shown here is derived from an EMBL/GenBank/DDBJ whole genome shotgun (WGS) entry which is preliminary data.</text>
</comment>
<evidence type="ECO:0000256" key="6">
    <source>
        <dbReference type="ARBA" id="ARBA00023136"/>
    </source>
</evidence>
<evidence type="ECO:0000256" key="7">
    <source>
        <dbReference type="SAM" id="Phobius"/>
    </source>
</evidence>
<comment type="similarity">
    <text evidence="2">Belongs to the oligopeptide OPT transporter family.</text>
</comment>
<feature type="transmembrane region" description="Helical" evidence="7">
    <location>
        <begin position="360"/>
        <end position="380"/>
    </location>
</feature>
<dbReference type="GO" id="GO:0000329">
    <property type="term" value="C:fungal-type vacuole membrane"/>
    <property type="evidence" value="ECO:0007669"/>
    <property type="project" value="TreeGrafter"/>
</dbReference>
<dbReference type="GeneID" id="63788520"/>
<dbReference type="InterPro" id="IPR045035">
    <property type="entry name" value="YSL-like"/>
</dbReference>
<feature type="transmembrane region" description="Helical" evidence="7">
    <location>
        <begin position="176"/>
        <end position="194"/>
    </location>
</feature>
<keyword evidence="6 7" id="KW-0472">Membrane</keyword>
<feature type="transmembrane region" description="Helical" evidence="7">
    <location>
        <begin position="550"/>
        <end position="571"/>
    </location>
</feature>
<feature type="transmembrane region" description="Helical" evidence="7">
    <location>
        <begin position="617"/>
        <end position="637"/>
    </location>
</feature>
<keyword evidence="4 7" id="KW-0812">Transmembrane</keyword>
<dbReference type="AlphaFoldDB" id="A0A1Y2FET8"/>
<sequence>MEIGELNTTRVQGQNGVNAEEAHIPTPFSGTKVAEKHAVDDTIQQEEEDVPSNLYPFPELPGAVDEGTALTIRAILIGCCLGAVVSASNIYLGLKTGWTFGASLFGSILGFCILKPLSRISSPYLGGGYFGPKENLTVQTAATASGGLGIIFVGAVPAMYQMGLLSADPKNDIGKLITFSACTAYYGLFFAIALRKFYILKLKLIFPSPTAVAYVIRALHAGGAEAEANAKLQGRSLAISFTGAALWRVISQYAPGITWDFHPAWWIASTTSAKSLMAVESWSWYFELTPAFIGAGILSGVNASLSFFGGSVFAWGIIGPCIVKYQYAFGKPIGGDEYPLWVNYNSLSLKDPINKPSPRYWMLWPGVFIMLCASFAEVAMHGPVLFRGLKNAFWDSLAAVPQTRAFSEKHTEGQIREVSDDPRPKSEQVPWWAWSGGVILAVVFSCIVLALQYDVSPGITILSVILAFIFSFIAAQSSGATDINPVSTCAKASQLVLGGVTQGQGLHGFKAETINMIGGIVSGGAAAQSVDMLGDLRTGYLLSGSPLTQFIAQVFGSLCSVFLCCGFFILFSTAYPCIINVELADTCSFAAPSVAAWRAVALAVTATQFPVPKGSGICALVIGIFAVGLTVAKYTVIPERRRHLVPNMNAVGLAFTLPQTYYSTAMAVGAIASYIWLKRSAKTWNIYAYSIAAGLAAGEGIGGVVNALFQVIGIAGEEGRATSVGCPGNEYCG</sequence>
<comment type="subcellular location">
    <subcellularLocation>
        <location evidence="1">Membrane</location>
        <topology evidence="1">Multi-pass membrane protein</topology>
    </subcellularLocation>
</comment>
<organism evidence="8 9">
    <name type="scientific">Protomyces lactucae-debilis</name>
    <dbReference type="NCBI Taxonomy" id="2754530"/>
    <lineage>
        <taxon>Eukaryota</taxon>
        <taxon>Fungi</taxon>
        <taxon>Dikarya</taxon>
        <taxon>Ascomycota</taxon>
        <taxon>Taphrinomycotina</taxon>
        <taxon>Taphrinomycetes</taxon>
        <taxon>Taphrinales</taxon>
        <taxon>Protomycetaceae</taxon>
        <taxon>Protomyces</taxon>
    </lineage>
</organism>
<dbReference type="InterPro" id="IPR004813">
    <property type="entry name" value="OPT"/>
</dbReference>
<evidence type="ECO:0000256" key="5">
    <source>
        <dbReference type="ARBA" id="ARBA00022989"/>
    </source>
</evidence>
<evidence type="ECO:0000256" key="2">
    <source>
        <dbReference type="ARBA" id="ARBA00008807"/>
    </source>
</evidence>
<name>A0A1Y2FET8_PROLT</name>
<feature type="transmembrane region" description="Helical" evidence="7">
    <location>
        <begin position="98"/>
        <end position="117"/>
    </location>
</feature>
<protein>
    <submittedName>
        <fullName evidence="8">Oligopeptide transporter</fullName>
    </submittedName>
</protein>
<dbReference type="GO" id="GO:0035673">
    <property type="term" value="F:oligopeptide transmembrane transporter activity"/>
    <property type="evidence" value="ECO:0007669"/>
    <property type="project" value="InterPro"/>
</dbReference>
<feature type="transmembrane region" description="Helical" evidence="7">
    <location>
        <begin position="458"/>
        <end position="475"/>
    </location>
</feature>
<reference evidence="8 9" key="1">
    <citation type="submission" date="2016-07" db="EMBL/GenBank/DDBJ databases">
        <title>Pervasive Adenine N6-methylation of Active Genes in Fungi.</title>
        <authorList>
            <consortium name="DOE Joint Genome Institute"/>
            <person name="Mondo S.J."/>
            <person name="Dannebaum R.O."/>
            <person name="Kuo R.C."/>
            <person name="Labutti K."/>
            <person name="Haridas S."/>
            <person name="Kuo A."/>
            <person name="Salamov A."/>
            <person name="Ahrendt S.R."/>
            <person name="Lipzen A."/>
            <person name="Sullivan W."/>
            <person name="Andreopoulos W.B."/>
            <person name="Clum A."/>
            <person name="Lindquist E."/>
            <person name="Daum C."/>
            <person name="Ramamoorthy G.K."/>
            <person name="Gryganskyi A."/>
            <person name="Culley D."/>
            <person name="Magnuson J.K."/>
            <person name="James T.Y."/>
            <person name="O'Malley M.A."/>
            <person name="Stajich J.E."/>
            <person name="Spatafora J.W."/>
            <person name="Visel A."/>
            <person name="Grigoriev I.V."/>
        </authorList>
    </citation>
    <scope>NUCLEOTIDE SEQUENCE [LARGE SCALE GENOMIC DNA]</scope>
    <source>
        <strain evidence="8 9">12-1054</strain>
    </source>
</reference>
<evidence type="ECO:0000256" key="4">
    <source>
        <dbReference type="ARBA" id="ARBA00022692"/>
    </source>
</evidence>
<dbReference type="NCBIfam" id="TIGR00728">
    <property type="entry name" value="OPT_sfam"/>
    <property type="match status" value="1"/>
</dbReference>
<dbReference type="RefSeq" id="XP_040725302.1">
    <property type="nucleotide sequence ID" value="XM_040871921.1"/>
</dbReference>